<dbReference type="GO" id="GO:0008270">
    <property type="term" value="F:zinc ion binding"/>
    <property type="evidence" value="ECO:0007669"/>
    <property type="project" value="InterPro"/>
</dbReference>
<keyword evidence="8 16" id="KW-0732">Signal</keyword>
<evidence type="ECO:0000256" key="7">
    <source>
        <dbReference type="ARBA" id="ARBA00022723"/>
    </source>
</evidence>
<evidence type="ECO:0000256" key="12">
    <source>
        <dbReference type="ARBA" id="ARBA00025210"/>
    </source>
</evidence>
<evidence type="ECO:0000256" key="4">
    <source>
        <dbReference type="ARBA" id="ARBA00005988"/>
    </source>
</evidence>
<dbReference type="Pfam" id="PF00246">
    <property type="entry name" value="Peptidase_M14"/>
    <property type="match status" value="1"/>
</dbReference>
<comment type="caution">
    <text evidence="15">Lacks conserved residue(s) required for the propagation of feature annotation.</text>
</comment>
<comment type="subcellular location">
    <subcellularLocation>
        <location evidence="3">Secreted</location>
    </subcellularLocation>
    <subcellularLocation>
        <location evidence="2">Vacuole</location>
    </subcellularLocation>
</comment>
<keyword evidence="11" id="KW-0961">Cell wall biogenesis/degradation</keyword>
<dbReference type="SUPFAM" id="SSF53187">
    <property type="entry name" value="Zn-dependent exopeptidases"/>
    <property type="match status" value="1"/>
</dbReference>
<keyword evidence="9" id="KW-0862">Zinc</keyword>
<dbReference type="FunFam" id="3.40.630.10:FF:000060">
    <property type="entry name" value="Putative metallocarboxypeptidase ecm14"/>
    <property type="match status" value="1"/>
</dbReference>
<dbReference type="InterPro" id="IPR057246">
    <property type="entry name" value="CARBOXYPEPT_ZN_1"/>
</dbReference>
<keyword evidence="5" id="KW-0964">Secreted</keyword>
<dbReference type="CDD" id="cd03860">
    <property type="entry name" value="M14_CP_A-B_like"/>
    <property type="match status" value="1"/>
</dbReference>
<evidence type="ECO:0000256" key="10">
    <source>
        <dbReference type="ARBA" id="ARBA00023157"/>
    </source>
</evidence>
<evidence type="ECO:0000256" key="1">
    <source>
        <dbReference type="ARBA" id="ARBA00001947"/>
    </source>
</evidence>
<proteinExistence type="inferred from homology"/>
<evidence type="ECO:0000256" key="8">
    <source>
        <dbReference type="ARBA" id="ARBA00022729"/>
    </source>
</evidence>
<dbReference type="GO" id="GO:0006508">
    <property type="term" value="P:proteolysis"/>
    <property type="evidence" value="ECO:0007669"/>
    <property type="project" value="InterPro"/>
</dbReference>
<evidence type="ECO:0000256" key="6">
    <source>
        <dbReference type="ARBA" id="ARBA00022554"/>
    </source>
</evidence>
<dbReference type="AlphaFoldDB" id="S3DKT6"/>
<dbReference type="OrthoDB" id="3626597at2759"/>
<evidence type="ECO:0000256" key="5">
    <source>
        <dbReference type="ARBA" id="ARBA00022525"/>
    </source>
</evidence>
<name>S3DKT6_GLAL2</name>
<dbReference type="PROSITE" id="PS52035">
    <property type="entry name" value="PEPTIDASE_M14"/>
    <property type="match status" value="1"/>
</dbReference>
<dbReference type="eggNOG" id="KOG2650">
    <property type="taxonomic scope" value="Eukaryota"/>
</dbReference>
<comment type="cofactor">
    <cofactor evidence="1">
        <name>Zn(2+)</name>
        <dbReference type="ChEBI" id="CHEBI:29105"/>
    </cofactor>
</comment>
<keyword evidence="10" id="KW-1015">Disulfide bond</keyword>
<sequence>MQLTDRLHSFLHVFVVLALCTTISAFTVPWAANNPHAAPTERDAPSDQKLRSVFPQLTWIRDTAIEKIFRIPKKDSKPDCHKSGPAFHSSNNQLPARLLAKYGDDVVLRFNLTTSEEEKALAEAADILFLDVWEFTNNWADIRLRKDDISSLLGLLPSSLKNAHSPLMPDLADSIYRNYPSNSRNKQAFPPSHDRSFTPSLKTTDGVDNIFFSEFQPLSVIVPWMRLMASMFTTHVRMINIGTSYEGRDIPALRVGVSPNLPQDTPKERKTIIVSGGSHAREWISVSTVTYVAWSLITSYGKNPGITKLLQEFDFVFIPTTNPDGYIYTWENDRLWRKNRQETSLRFCRGVDIDRSFGFEWSGTKTESNPCSENYPGEEPFQAVESHRLAEWAKNETENNDVKFVGFLDLHSYSQQVLYPYSYSCNADPPSLENLEELGMGIAKAIRIASGEQYTVASACEGAVSSASGGVSRMETGGGSAIDWFYHELKVRYSYQIKLRDTGSYGFLLPKENIVPTGEEAFNAIKYFGDFLLGNRGIENRLLPDVVEEHVQSPSSEVLDEDVNEEEVIADDSEDIKWDLRRRR</sequence>
<dbReference type="GO" id="GO:0005773">
    <property type="term" value="C:vacuole"/>
    <property type="evidence" value="ECO:0007669"/>
    <property type="project" value="UniProtKB-SubCell"/>
</dbReference>
<dbReference type="Proteomes" id="UP000016922">
    <property type="component" value="Unassembled WGS sequence"/>
</dbReference>
<feature type="chain" id="PRO_5004508461" description="Inactive metallocarboxypeptidase ECM14" evidence="16">
    <location>
        <begin position="26"/>
        <end position="584"/>
    </location>
</feature>
<dbReference type="InterPro" id="IPR000834">
    <property type="entry name" value="Peptidase_M14"/>
</dbReference>
<dbReference type="PANTHER" id="PTHR11705:SF147">
    <property type="entry name" value="INACTIVE METALLOCARBOXYPEPTIDASE ECM14"/>
    <property type="match status" value="1"/>
</dbReference>
<evidence type="ECO:0000256" key="13">
    <source>
        <dbReference type="ARBA" id="ARBA00026187"/>
    </source>
</evidence>
<dbReference type="GO" id="GO:0005576">
    <property type="term" value="C:extracellular region"/>
    <property type="evidence" value="ECO:0007669"/>
    <property type="project" value="UniProtKB-SubCell"/>
</dbReference>
<evidence type="ECO:0000256" key="11">
    <source>
        <dbReference type="ARBA" id="ARBA00023316"/>
    </source>
</evidence>
<evidence type="ECO:0000313" key="18">
    <source>
        <dbReference type="EMBL" id="EPE32671.1"/>
    </source>
</evidence>
<keyword evidence="7" id="KW-0479">Metal-binding</keyword>
<evidence type="ECO:0000256" key="2">
    <source>
        <dbReference type="ARBA" id="ARBA00004116"/>
    </source>
</evidence>
<dbReference type="PRINTS" id="PR00765">
    <property type="entry name" value="CRBOXYPTASEA"/>
</dbReference>
<organism evidence="18 19">
    <name type="scientific">Glarea lozoyensis (strain ATCC 20868 / MF5171)</name>
    <dbReference type="NCBI Taxonomy" id="1116229"/>
    <lineage>
        <taxon>Eukaryota</taxon>
        <taxon>Fungi</taxon>
        <taxon>Dikarya</taxon>
        <taxon>Ascomycota</taxon>
        <taxon>Pezizomycotina</taxon>
        <taxon>Leotiomycetes</taxon>
        <taxon>Helotiales</taxon>
        <taxon>Helotiaceae</taxon>
        <taxon>Glarea</taxon>
    </lineage>
</organism>
<evidence type="ECO:0000256" key="15">
    <source>
        <dbReference type="PROSITE-ProRule" id="PRU01379"/>
    </source>
</evidence>
<dbReference type="SMART" id="SM00631">
    <property type="entry name" value="Zn_pept"/>
    <property type="match status" value="1"/>
</dbReference>
<dbReference type="GeneID" id="19466857"/>
<dbReference type="OMA" id="WFYHQLH"/>
<protein>
    <recommendedName>
        <fullName evidence="13">Inactive metallocarboxypeptidase ECM14</fullName>
    </recommendedName>
    <alternativeName>
        <fullName evidence="14">Inactive metallocarboxypeptidase ecm14</fullName>
    </alternativeName>
</protein>
<dbReference type="HOGENOM" id="CLU_019326_1_0_1"/>
<evidence type="ECO:0000259" key="17">
    <source>
        <dbReference type="PROSITE" id="PS52035"/>
    </source>
</evidence>
<dbReference type="GO" id="GO:0071555">
    <property type="term" value="P:cell wall organization"/>
    <property type="evidence" value="ECO:0007669"/>
    <property type="project" value="UniProtKB-KW"/>
</dbReference>
<evidence type="ECO:0000256" key="14">
    <source>
        <dbReference type="ARBA" id="ARBA00026213"/>
    </source>
</evidence>
<evidence type="ECO:0000256" key="9">
    <source>
        <dbReference type="ARBA" id="ARBA00022833"/>
    </source>
</evidence>
<dbReference type="PROSITE" id="PS00132">
    <property type="entry name" value="CARBOXYPEPT_ZN_1"/>
    <property type="match status" value="1"/>
</dbReference>
<comment type="function">
    <text evidence="12">Inactive carboxypeptidase that may play a role in cell wall organization and biogenesis.</text>
</comment>
<keyword evidence="6" id="KW-0926">Vacuole</keyword>
<evidence type="ECO:0000313" key="19">
    <source>
        <dbReference type="Proteomes" id="UP000016922"/>
    </source>
</evidence>
<comment type="similarity">
    <text evidence="4 15">Belongs to the peptidase M14 family.</text>
</comment>
<dbReference type="Gene3D" id="3.40.630.10">
    <property type="entry name" value="Zn peptidases"/>
    <property type="match status" value="1"/>
</dbReference>
<feature type="domain" description="Peptidase M14" evidence="17">
    <location>
        <begin position="214"/>
        <end position="532"/>
    </location>
</feature>
<dbReference type="KEGG" id="glz:GLAREA_07805"/>
<accession>S3DKT6</accession>
<dbReference type="EMBL" id="KE145359">
    <property type="protein sequence ID" value="EPE32671.1"/>
    <property type="molecule type" value="Genomic_DNA"/>
</dbReference>
<reference evidence="18 19" key="1">
    <citation type="journal article" date="2013" name="BMC Genomics">
        <title>Genomics-driven discovery of the pneumocandin biosynthetic gene cluster in the fungus Glarea lozoyensis.</title>
        <authorList>
            <person name="Chen L."/>
            <person name="Yue Q."/>
            <person name="Zhang X."/>
            <person name="Xiang M."/>
            <person name="Wang C."/>
            <person name="Li S."/>
            <person name="Che Y."/>
            <person name="Ortiz-Lopez F.J."/>
            <person name="Bills G.F."/>
            <person name="Liu X."/>
            <person name="An Z."/>
        </authorList>
    </citation>
    <scope>NUCLEOTIDE SEQUENCE [LARGE SCALE GENOMIC DNA]</scope>
    <source>
        <strain evidence="19">ATCC 20868 / MF5171</strain>
    </source>
</reference>
<evidence type="ECO:0000256" key="3">
    <source>
        <dbReference type="ARBA" id="ARBA00004613"/>
    </source>
</evidence>
<dbReference type="PANTHER" id="PTHR11705">
    <property type="entry name" value="PROTEASE FAMILY M14 CARBOXYPEPTIDASE A,B"/>
    <property type="match status" value="1"/>
</dbReference>
<feature type="signal peptide" evidence="16">
    <location>
        <begin position="1"/>
        <end position="25"/>
    </location>
</feature>
<keyword evidence="19" id="KW-1185">Reference proteome</keyword>
<evidence type="ECO:0000256" key="16">
    <source>
        <dbReference type="SAM" id="SignalP"/>
    </source>
</evidence>
<dbReference type="RefSeq" id="XP_008080683.1">
    <property type="nucleotide sequence ID" value="XM_008082492.1"/>
</dbReference>
<gene>
    <name evidence="18" type="ORF">GLAREA_07805</name>
</gene>
<dbReference type="GO" id="GO:0004181">
    <property type="term" value="F:metallocarboxypeptidase activity"/>
    <property type="evidence" value="ECO:0007669"/>
    <property type="project" value="InterPro"/>
</dbReference>